<keyword evidence="5" id="KW-1185">Reference proteome</keyword>
<feature type="domain" description="SoxA A3" evidence="3">
    <location>
        <begin position="376"/>
        <end position="454"/>
    </location>
</feature>
<sequence>MTDTFDLIIIGAGPAGMAAAELAAKHGASILILDEQARPGGQIYRAVEIMANRNRVELGDSYHAGLTLVNAFRDSHVQYIPKASVWQVSQGGEVGYSFDGTAHIVIGKQVIIATGAQERPFPIPGWTLSGVMTMGAAQILLKESELAIEDAVFAGCGPLFYLVIHQYLTAGIPIKAVIDLTPKGNYLKALPHLFSALPALPKIYEGWKWKREIIKSNVPYFSDVSDLKILGEEGVTGISYKQGSTWKTLDASHILLHQGVVPNVNISLAAGCKSSWNEDQACWRINVDDWFQSSVKGVRVTGDGASIGGALAAEQRGRIAAVGALVQLEKITATEGDHLAAPYKAALAAEMRVRPFLDALFKPSDTFRIPQHDNTIVCRCEEVTVGQVRQVVGMGCAGPNQLKSFSRCGMGPCQGRFCGLTVSELISETLKKPVSAVGYYRLRPPVKPLLLQELANLKITKGDSL</sequence>
<name>A0A934N629_9GAMM</name>
<dbReference type="PRINTS" id="PR00368">
    <property type="entry name" value="FADPNR"/>
</dbReference>
<dbReference type="Gene3D" id="1.10.10.1100">
    <property type="entry name" value="BFD-like [2Fe-2S]-binding domain"/>
    <property type="match status" value="1"/>
</dbReference>
<dbReference type="Proteomes" id="UP000628710">
    <property type="component" value="Unassembled WGS sequence"/>
</dbReference>
<dbReference type="InterPro" id="IPR041854">
    <property type="entry name" value="BFD-like_2Fe2S-bd_dom_sf"/>
</dbReference>
<dbReference type="PANTHER" id="PTHR42949:SF3">
    <property type="entry name" value="ANAEROBIC GLYCEROL-3-PHOSPHATE DEHYDROGENASE SUBUNIT B"/>
    <property type="match status" value="1"/>
</dbReference>
<dbReference type="InterPro" id="IPR023753">
    <property type="entry name" value="FAD/NAD-binding_dom"/>
</dbReference>
<dbReference type="Pfam" id="PF17806">
    <property type="entry name" value="SO_alpha_A3"/>
    <property type="match status" value="1"/>
</dbReference>
<dbReference type="PRINTS" id="PR00469">
    <property type="entry name" value="PNDRDTASEII"/>
</dbReference>
<dbReference type="AlphaFoldDB" id="A0A934N629"/>
<reference evidence="4" key="1">
    <citation type="submission" date="2020-12" db="EMBL/GenBank/DDBJ databases">
        <title>Marinomonas arctica sp. nov., a psychrotolerant bacterium isolated from the Arctic.</title>
        <authorList>
            <person name="Zhang Y."/>
        </authorList>
    </citation>
    <scope>NUCLEOTIDE SEQUENCE</scope>
    <source>
        <strain evidence="4">C1424</strain>
    </source>
</reference>
<dbReference type="PANTHER" id="PTHR42949">
    <property type="entry name" value="ANAEROBIC GLYCEROL-3-PHOSPHATE DEHYDROGENASE SUBUNIT B"/>
    <property type="match status" value="1"/>
</dbReference>
<dbReference type="InterPro" id="IPR036188">
    <property type="entry name" value="FAD/NAD-bd_sf"/>
</dbReference>
<feature type="domain" description="FAD/NAD(P)-binding" evidence="2">
    <location>
        <begin position="5"/>
        <end position="140"/>
    </location>
</feature>
<evidence type="ECO:0000259" key="3">
    <source>
        <dbReference type="Pfam" id="PF17806"/>
    </source>
</evidence>
<dbReference type="InterPro" id="IPR017224">
    <property type="entry name" value="Opine_Oxase_asu/HCN_bsu"/>
</dbReference>
<dbReference type="GO" id="GO:0016491">
    <property type="term" value="F:oxidoreductase activity"/>
    <property type="evidence" value="ECO:0007669"/>
    <property type="project" value="UniProtKB-KW"/>
</dbReference>
<dbReference type="Gene3D" id="3.50.50.60">
    <property type="entry name" value="FAD/NAD(P)-binding domain"/>
    <property type="match status" value="1"/>
</dbReference>
<evidence type="ECO:0000256" key="1">
    <source>
        <dbReference type="ARBA" id="ARBA00023002"/>
    </source>
</evidence>
<dbReference type="CDD" id="cd19946">
    <property type="entry name" value="GlpA-like_Fer2_BFD-like"/>
    <property type="match status" value="1"/>
</dbReference>
<comment type="caution">
    <text evidence="4">The sequence shown here is derived from an EMBL/GenBank/DDBJ whole genome shotgun (WGS) entry which is preliminary data.</text>
</comment>
<dbReference type="SUPFAM" id="SSF51905">
    <property type="entry name" value="FAD/NAD(P)-binding domain"/>
    <property type="match status" value="1"/>
</dbReference>
<gene>
    <name evidence="4" type="ORF">I8J31_08240</name>
</gene>
<evidence type="ECO:0000313" key="5">
    <source>
        <dbReference type="Proteomes" id="UP000628710"/>
    </source>
</evidence>
<dbReference type="RefSeq" id="WP_199467801.1">
    <property type="nucleotide sequence ID" value="NZ_JAEMNX010000007.1"/>
</dbReference>
<evidence type="ECO:0000313" key="4">
    <source>
        <dbReference type="EMBL" id="MBJ7537656.1"/>
    </source>
</evidence>
<evidence type="ECO:0000259" key="2">
    <source>
        <dbReference type="Pfam" id="PF07992"/>
    </source>
</evidence>
<proteinExistence type="predicted"/>
<dbReference type="EMBL" id="JAEMNX010000007">
    <property type="protein sequence ID" value="MBJ7537656.1"/>
    <property type="molecule type" value="Genomic_DNA"/>
</dbReference>
<dbReference type="PIRSF" id="PIRSF037495">
    <property type="entry name" value="Opine_OX_OoxA/HcnB"/>
    <property type="match status" value="1"/>
</dbReference>
<organism evidence="4 5">
    <name type="scientific">Marinomonas transparens</name>
    <dbReference type="NCBI Taxonomy" id="2795388"/>
    <lineage>
        <taxon>Bacteria</taxon>
        <taxon>Pseudomonadati</taxon>
        <taxon>Pseudomonadota</taxon>
        <taxon>Gammaproteobacteria</taxon>
        <taxon>Oceanospirillales</taxon>
        <taxon>Oceanospirillaceae</taxon>
        <taxon>Marinomonas</taxon>
    </lineage>
</organism>
<keyword evidence="1" id="KW-0560">Oxidoreductase</keyword>
<dbReference type="InterPro" id="IPR051691">
    <property type="entry name" value="Metab_Enz_Cyan_OpOx_G3PDH"/>
</dbReference>
<protein>
    <submittedName>
        <fullName evidence="4">FAD-dependent oxidoreductase</fullName>
    </submittedName>
</protein>
<dbReference type="InterPro" id="IPR041117">
    <property type="entry name" value="SoxA_A3"/>
</dbReference>
<accession>A0A934N629</accession>
<dbReference type="Pfam" id="PF07992">
    <property type="entry name" value="Pyr_redox_2"/>
    <property type="match status" value="1"/>
</dbReference>